<dbReference type="Proteomes" id="UP001479436">
    <property type="component" value="Unassembled WGS sequence"/>
</dbReference>
<evidence type="ECO:0000313" key="2">
    <source>
        <dbReference type="EMBL" id="KAK9766678.1"/>
    </source>
</evidence>
<sequence length="67" mass="7738">MEYEGKASPNNRSHKTDTYDVATKDRSEHMEHEALKACNRKSRKGVTEKQSKGRNLKFWSACDALYC</sequence>
<reference evidence="2 3" key="1">
    <citation type="submission" date="2023-04" db="EMBL/GenBank/DDBJ databases">
        <title>Genome of Basidiobolus ranarum AG-B5.</title>
        <authorList>
            <person name="Stajich J.E."/>
            <person name="Carter-House D."/>
            <person name="Gryganskyi A."/>
        </authorList>
    </citation>
    <scope>NUCLEOTIDE SEQUENCE [LARGE SCALE GENOMIC DNA]</scope>
    <source>
        <strain evidence="2 3">AG-B5</strain>
    </source>
</reference>
<dbReference type="EMBL" id="JASJQH010000134">
    <property type="protein sequence ID" value="KAK9766678.1"/>
    <property type="molecule type" value="Genomic_DNA"/>
</dbReference>
<feature type="compositionally biased region" description="Basic and acidic residues" evidence="1">
    <location>
        <begin position="14"/>
        <end position="27"/>
    </location>
</feature>
<comment type="caution">
    <text evidence="2">The sequence shown here is derived from an EMBL/GenBank/DDBJ whole genome shotgun (WGS) entry which is preliminary data.</text>
</comment>
<protein>
    <submittedName>
        <fullName evidence="2">Uncharacterized protein</fullName>
    </submittedName>
</protein>
<proteinExistence type="predicted"/>
<evidence type="ECO:0000313" key="3">
    <source>
        <dbReference type="Proteomes" id="UP001479436"/>
    </source>
</evidence>
<name>A0ABR2WYR5_9FUNG</name>
<evidence type="ECO:0000256" key="1">
    <source>
        <dbReference type="SAM" id="MobiDB-lite"/>
    </source>
</evidence>
<gene>
    <name evidence="2" type="ORF">K7432_004068</name>
</gene>
<keyword evidence="3" id="KW-1185">Reference proteome</keyword>
<feature type="region of interest" description="Disordered" evidence="1">
    <location>
        <begin position="1"/>
        <end position="27"/>
    </location>
</feature>
<organism evidence="2 3">
    <name type="scientific">Basidiobolus ranarum</name>
    <dbReference type="NCBI Taxonomy" id="34480"/>
    <lineage>
        <taxon>Eukaryota</taxon>
        <taxon>Fungi</taxon>
        <taxon>Fungi incertae sedis</taxon>
        <taxon>Zoopagomycota</taxon>
        <taxon>Entomophthoromycotina</taxon>
        <taxon>Basidiobolomycetes</taxon>
        <taxon>Basidiobolales</taxon>
        <taxon>Basidiobolaceae</taxon>
        <taxon>Basidiobolus</taxon>
    </lineage>
</organism>
<accession>A0ABR2WYR5</accession>